<evidence type="ECO:0000259" key="2">
    <source>
        <dbReference type="Pfam" id="PF19580"/>
    </source>
</evidence>
<proteinExistence type="predicted"/>
<dbReference type="InterPro" id="IPR005135">
    <property type="entry name" value="Endo/exonuclease/phosphatase"/>
</dbReference>
<sequence length="371" mass="42560">MVFKKTYLYLLLLFVILKCNAQTKAFVIHTVAFYNFENCYDTINDPMTNDDEWTPAGTQHWNSKKYYHKLENLARVLSEIGSAENPNAPTFIGGAEIENRDVLEDLIKQPKLIDKNYGIIHFDSPDKRGIDVALLYQKKQFQPTSFSNIPLYVYKKTQPVKDAEKNESAENLETEDIIQVNSNNHRVYTRDQLLVTGFLNGEEIHIIVNHWPSRAGGEKKSSPFRESAGALNRKIIDSLQRINPNAKIITMGDLNDSPFNNSVKKALGAKGKIQDTGTFGIYNPFEEMANKGLGTIAFRDAWDIFDQVMVSESLLQKDYKTFQYWKAGIYNKPFLIQKSGKYKGYPLRHSLTEIGFSDHFPAYIYLIREKK</sequence>
<feature type="domain" description="Endonuclease/exonuclease/phosphatase" evidence="2">
    <location>
        <begin position="173"/>
        <end position="367"/>
    </location>
</feature>
<keyword evidence="4" id="KW-1185">Reference proteome</keyword>
<dbReference type="OrthoDB" id="9802724at2"/>
<dbReference type="PANTHER" id="PTHR42834">
    <property type="entry name" value="ENDONUCLEASE/EXONUCLEASE/PHOSPHATASE FAMILY PROTEIN (AFU_ORTHOLOGUE AFUA_3G09210)"/>
    <property type="match status" value="1"/>
</dbReference>
<protein>
    <recommendedName>
        <fullName evidence="2">Endonuclease/exonuclease/phosphatase domain-containing protein</fullName>
    </recommendedName>
</protein>
<comment type="caution">
    <text evidence="3">The sequence shown here is derived from an EMBL/GenBank/DDBJ whole genome shotgun (WGS) entry which is preliminary data.</text>
</comment>
<dbReference type="Gene3D" id="3.60.10.10">
    <property type="entry name" value="Endonuclease/exonuclease/phosphatase"/>
    <property type="match status" value="1"/>
</dbReference>
<keyword evidence="1" id="KW-0732">Signal</keyword>
<dbReference type="PANTHER" id="PTHR42834:SF1">
    <property type="entry name" value="ENDONUCLEASE_EXONUCLEASE_PHOSPHATASE FAMILY PROTEIN (AFU_ORTHOLOGUE AFUA_3G09210)"/>
    <property type="match status" value="1"/>
</dbReference>
<gene>
    <name evidence="3" type="ORF">C8P67_105220</name>
</gene>
<dbReference type="EMBL" id="QUNI01000005">
    <property type="protein sequence ID" value="REG99053.1"/>
    <property type="molecule type" value="Genomic_DNA"/>
</dbReference>
<name>A0A3E0EMW6_9FLAO</name>
<feature type="domain" description="Endonuclease/exonuclease/phosphatase" evidence="2">
    <location>
        <begin position="30"/>
        <end position="155"/>
    </location>
</feature>
<dbReference type="Pfam" id="PF19580">
    <property type="entry name" value="Exo_endo_phos_3"/>
    <property type="match status" value="2"/>
</dbReference>
<dbReference type="InterPro" id="IPR036691">
    <property type="entry name" value="Endo/exonu/phosph_ase_sf"/>
</dbReference>
<feature type="signal peptide" evidence="1">
    <location>
        <begin position="1"/>
        <end position="21"/>
    </location>
</feature>
<dbReference type="Proteomes" id="UP000257136">
    <property type="component" value="Unassembled WGS sequence"/>
</dbReference>
<dbReference type="GO" id="GO:0003824">
    <property type="term" value="F:catalytic activity"/>
    <property type="evidence" value="ECO:0007669"/>
    <property type="project" value="InterPro"/>
</dbReference>
<evidence type="ECO:0000313" key="4">
    <source>
        <dbReference type="Proteomes" id="UP000257136"/>
    </source>
</evidence>
<accession>A0A3E0EMW6</accession>
<dbReference type="RefSeq" id="WP_115813177.1">
    <property type="nucleotide sequence ID" value="NZ_QUNI01000005.1"/>
</dbReference>
<evidence type="ECO:0000313" key="3">
    <source>
        <dbReference type="EMBL" id="REG99053.1"/>
    </source>
</evidence>
<feature type="chain" id="PRO_5017769842" description="Endonuclease/exonuclease/phosphatase domain-containing protein" evidence="1">
    <location>
        <begin position="22"/>
        <end position="371"/>
    </location>
</feature>
<organism evidence="3 4">
    <name type="scientific">Flavobacterium aquicola</name>
    <dbReference type="NCBI Taxonomy" id="1682742"/>
    <lineage>
        <taxon>Bacteria</taxon>
        <taxon>Pseudomonadati</taxon>
        <taxon>Bacteroidota</taxon>
        <taxon>Flavobacteriia</taxon>
        <taxon>Flavobacteriales</taxon>
        <taxon>Flavobacteriaceae</taxon>
        <taxon>Flavobacterium</taxon>
    </lineage>
</organism>
<dbReference type="SUPFAM" id="SSF56219">
    <property type="entry name" value="DNase I-like"/>
    <property type="match status" value="1"/>
</dbReference>
<reference evidence="3 4" key="1">
    <citation type="submission" date="2018-08" db="EMBL/GenBank/DDBJ databases">
        <title>Genomic Encyclopedia of Archaeal and Bacterial Type Strains, Phase II (KMG-II): from individual species to whole genera.</title>
        <authorList>
            <person name="Goeker M."/>
        </authorList>
    </citation>
    <scope>NUCLEOTIDE SEQUENCE [LARGE SCALE GENOMIC DNA]</scope>
    <source>
        <strain evidence="3 4">DSM 100880</strain>
    </source>
</reference>
<dbReference type="AlphaFoldDB" id="A0A3E0EMW6"/>
<evidence type="ECO:0000256" key="1">
    <source>
        <dbReference type="SAM" id="SignalP"/>
    </source>
</evidence>